<reference evidence="2 3" key="1">
    <citation type="submission" date="2023-07" db="EMBL/GenBank/DDBJ databases">
        <title>Genomic Encyclopedia of Type Strains, Phase IV (KMG-IV): sequencing the most valuable type-strain genomes for metagenomic binning, comparative biology and taxonomic classification.</title>
        <authorList>
            <person name="Goeker M."/>
        </authorList>
    </citation>
    <scope>NUCLEOTIDE SEQUENCE [LARGE SCALE GENOMIC DNA]</scope>
    <source>
        <strain evidence="2 3">DSM 22170</strain>
    </source>
</reference>
<keyword evidence="1" id="KW-0732">Signal</keyword>
<feature type="chain" id="PRO_5045370946" evidence="1">
    <location>
        <begin position="23"/>
        <end position="140"/>
    </location>
</feature>
<evidence type="ECO:0000256" key="1">
    <source>
        <dbReference type="SAM" id="SignalP"/>
    </source>
</evidence>
<name>A0ABU1IX23_9BACL</name>
<dbReference type="Proteomes" id="UP001185028">
    <property type="component" value="Unassembled WGS sequence"/>
</dbReference>
<comment type="caution">
    <text evidence="2">The sequence shown here is derived from an EMBL/GenBank/DDBJ whole genome shotgun (WGS) entry which is preliminary data.</text>
</comment>
<evidence type="ECO:0000313" key="3">
    <source>
        <dbReference type="Proteomes" id="UP001185028"/>
    </source>
</evidence>
<proteinExistence type="predicted"/>
<gene>
    <name evidence="2" type="ORF">JOC58_001699</name>
</gene>
<evidence type="ECO:0000313" key="2">
    <source>
        <dbReference type="EMBL" id="MDR6243806.1"/>
    </source>
</evidence>
<organism evidence="2 3">
    <name type="scientific">Paenibacillus hunanensis</name>
    <dbReference type="NCBI Taxonomy" id="539262"/>
    <lineage>
        <taxon>Bacteria</taxon>
        <taxon>Bacillati</taxon>
        <taxon>Bacillota</taxon>
        <taxon>Bacilli</taxon>
        <taxon>Bacillales</taxon>
        <taxon>Paenibacillaceae</taxon>
        <taxon>Paenibacillus</taxon>
    </lineage>
</organism>
<protein>
    <submittedName>
        <fullName evidence="2">Uncharacterized protein</fullName>
    </submittedName>
</protein>
<accession>A0ABU1IX23</accession>
<keyword evidence="3" id="KW-1185">Reference proteome</keyword>
<dbReference type="EMBL" id="JAVDQH010000005">
    <property type="protein sequence ID" value="MDR6243806.1"/>
    <property type="molecule type" value="Genomic_DNA"/>
</dbReference>
<dbReference type="RefSeq" id="WP_188776997.1">
    <property type="nucleotide sequence ID" value="NZ_BMMB01000008.1"/>
</dbReference>
<sequence length="140" mass="14880">MITKKIALSVMSVACSFGIAAAATPVQAQASTMQATENQNMTVQGVALQVIDSKTGKLLNQNQWGYYGSPTGSIVICEGSPDFGAVVGRYYTNAGITNMTHGSHSGVNYVKVWVDSSKEQYSSSSTIPGYTFSSDYLEDL</sequence>
<feature type="signal peptide" evidence="1">
    <location>
        <begin position="1"/>
        <end position="22"/>
    </location>
</feature>